<keyword evidence="1" id="KW-0472">Membrane</keyword>
<proteinExistence type="predicted"/>
<evidence type="ECO:0000313" key="3">
    <source>
        <dbReference type="EMBL" id="KYC58118.1"/>
    </source>
</evidence>
<keyword evidence="1" id="KW-1133">Transmembrane helix</keyword>
<evidence type="ECO:0000313" key="4">
    <source>
        <dbReference type="Proteomes" id="UP000092420"/>
    </source>
</evidence>
<dbReference type="EMBL" id="LNJB01000013">
    <property type="protein sequence ID" value="KYC54453.1"/>
    <property type="molecule type" value="Genomic_DNA"/>
</dbReference>
<accession>A0A150JB33</accession>
<name>A0A150JLY6_9EURY</name>
<dbReference type="Proteomes" id="UP000092420">
    <property type="component" value="Unassembled WGS sequence"/>
</dbReference>
<dbReference type="AlphaFoldDB" id="A0A150JLY6"/>
<accession>A0A150JLY6</accession>
<keyword evidence="1" id="KW-0812">Transmembrane</keyword>
<evidence type="ECO:0000256" key="1">
    <source>
        <dbReference type="SAM" id="Phobius"/>
    </source>
</evidence>
<gene>
    <name evidence="2" type="ORF">AN188_01047</name>
    <name evidence="3" type="ORF">APG09_00621</name>
</gene>
<feature type="transmembrane region" description="Helical" evidence="1">
    <location>
        <begin position="7"/>
        <end position="26"/>
    </location>
</feature>
<organism evidence="3">
    <name type="scientific">Candidatus Methanofastidiosum methylothiophilum</name>
    <dbReference type="NCBI Taxonomy" id="1705564"/>
    <lineage>
        <taxon>Archaea</taxon>
        <taxon>Methanobacteriati</taxon>
        <taxon>Methanobacteriota</taxon>
        <taxon>Stenosarchaea group</taxon>
        <taxon>Candidatus Methanofastidiosia</taxon>
        <taxon>Candidatus Methanofastidiosales</taxon>
        <taxon>Candidatus Methanofastidiosaceae</taxon>
        <taxon>Candidatus Methanofastidiosum</taxon>
    </lineage>
</organism>
<feature type="transmembrane region" description="Helical" evidence="1">
    <location>
        <begin position="46"/>
        <end position="65"/>
    </location>
</feature>
<evidence type="ECO:0000313" key="2">
    <source>
        <dbReference type="EMBL" id="KYC54453.1"/>
    </source>
</evidence>
<comment type="caution">
    <text evidence="3">The sequence shown here is derived from an EMBL/GenBank/DDBJ whole genome shotgun (WGS) entry which is preliminary data.</text>
</comment>
<reference evidence="3 4" key="1">
    <citation type="journal article" date="2016" name="ISME J.">
        <title>Chasing the elusive Euryarchaeota class WSA2: genomes reveal a uniquely fastidious methyl-reducing methanogen.</title>
        <authorList>
            <person name="Nobu M.K."/>
            <person name="Narihiro T."/>
            <person name="Kuroda K."/>
            <person name="Mei R."/>
            <person name="Liu W.T."/>
        </authorList>
    </citation>
    <scope>NUCLEOTIDE SEQUENCE [LARGE SCALE GENOMIC DNA]</scope>
    <source>
        <strain evidence="2">ADurb1013_Bin02101</strain>
        <strain evidence="3">ADurb1213_Bin02801</strain>
    </source>
</reference>
<sequence length="67" mass="7522">MMGAIKAIFGLLVMGVGGLILVKYSLPMLFLFFKISPLVVFMGFPYIAGIMMFPLFLLWIGYLLIKD</sequence>
<dbReference type="EMBL" id="LNJE01000005">
    <property type="protein sequence ID" value="KYC58118.1"/>
    <property type="molecule type" value="Genomic_DNA"/>
</dbReference>
<protein>
    <submittedName>
        <fullName evidence="3">Uncharacterized protein</fullName>
    </submittedName>
</protein>